<feature type="non-terminal residue" evidence="1">
    <location>
        <position position="1"/>
    </location>
</feature>
<accession>A0ACA9NF84</accession>
<reference evidence="1" key="1">
    <citation type="submission" date="2021-06" db="EMBL/GenBank/DDBJ databases">
        <authorList>
            <person name="Kallberg Y."/>
            <person name="Tangrot J."/>
            <person name="Rosling A."/>
        </authorList>
    </citation>
    <scope>NUCLEOTIDE SEQUENCE</scope>
    <source>
        <strain evidence="1">28 12/20/2015</strain>
    </source>
</reference>
<dbReference type="Proteomes" id="UP000789366">
    <property type="component" value="Unassembled WGS sequence"/>
</dbReference>
<comment type="caution">
    <text evidence="1">The sequence shown here is derived from an EMBL/GenBank/DDBJ whole genome shotgun (WGS) entry which is preliminary data.</text>
</comment>
<organism evidence="1 2">
    <name type="scientific">Cetraspora pellucida</name>
    <dbReference type="NCBI Taxonomy" id="1433469"/>
    <lineage>
        <taxon>Eukaryota</taxon>
        <taxon>Fungi</taxon>
        <taxon>Fungi incertae sedis</taxon>
        <taxon>Mucoromycota</taxon>
        <taxon>Glomeromycotina</taxon>
        <taxon>Glomeromycetes</taxon>
        <taxon>Diversisporales</taxon>
        <taxon>Gigasporaceae</taxon>
        <taxon>Cetraspora</taxon>
    </lineage>
</organism>
<protein>
    <submittedName>
        <fullName evidence="1">6639_t:CDS:1</fullName>
    </submittedName>
</protein>
<dbReference type="EMBL" id="CAJVPW010014426">
    <property type="protein sequence ID" value="CAG8653741.1"/>
    <property type="molecule type" value="Genomic_DNA"/>
</dbReference>
<name>A0ACA9NF84_9GLOM</name>
<sequence>DEPELELFLMDIDDEYETIDLTDNGDPIAANLIKDLELYCRIIGGPLPTEDVMNDDEILAMVHDTFDPALAVTDSEDEVPPALPVSLSEAINALHVLV</sequence>
<evidence type="ECO:0000313" key="1">
    <source>
        <dbReference type="EMBL" id="CAG8653741.1"/>
    </source>
</evidence>
<proteinExistence type="predicted"/>
<evidence type="ECO:0000313" key="2">
    <source>
        <dbReference type="Proteomes" id="UP000789366"/>
    </source>
</evidence>
<gene>
    <name evidence="1" type="ORF">SPELUC_LOCUS9015</name>
</gene>
<keyword evidence="2" id="KW-1185">Reference proteome</keyword>